<dbReference type="Gene3D" id="1.10.490.10">
    <property type="entry name" value="Globins"/>
    <property type="match status" value="1"/>
</dbReference>
<dbReference type="PANTHER" id="PTHR47217:SF1">
    <property type="entry name" value="GLOBIN-LIKE PROTEIN"/>
    <property type="match status" value="1"/>
</dbReference>
<dbReference type="SUPFAM" id="SSF46458">
    <property type="entry name" value="Globin-like"/>
    <property type="match status" value="1"/>
</dbReference>
<dbReference type="GO" id="GO:0005344">
    <property type="term" value="F:oxygen carrier activity"/>
    <property type="evidence" value="ECO:0007669"/>
    <property type="project" value="UniProtKB-KW"/>
</dbReference>
<feature type="signal peptide" evidence="7">
    <location>
        <begin position="1"/>
        <end position="16"/>
    </location>
</feature>
<dbReference type="GO" id="GO:0005576">
    <property type="term" value="C:extracellular region"/>
    <property type="evidence" value="ECO:0007669"/>
    <property type="project" value="InterPro"/>
</dbReference>
<dbReference type="InterPro" id="IPR012292">
    <property type="entry name" value="Globin/Proto"/>
</dbReference>
<evidence type="ECO:0000256" key="1">
    <source>
        <dbReference type="ARBA" id="ARBA00022448"/>
    </source>
</evidence>
<evidence type="ECO:0000256" key="4">
    <source>
        <dbReference type="ARBA" id="ARBA00022723"/>
    </source>
</evidence>
<name>A0A158UUX1_9DIPT</name>
<gene>
    <name evidence="10" type="ORF">CHIRRI_LOCUS4206</name>
</gene>
<dbReference type="GO" id="GO:0019825">
    <property type="term" value="F:oxygen binding"/>
    <property type="evidence" value="ECO:0007669"/>
    <property type="project" value="InterPro"/>
</dbReference>
<protein>
    <submittedName>
        <fullName evidence="9">Globin 6</fullName>
    </submittedName>
</protein>
<dbReference type="GO" id="GO:0020037">
    <property type="term" value="F:heme binding"/>
    <property type="evidence" value="ECO:0007669"/>
    <property type="project" value="InterPro"/>
</dbReference>
<evidence type="ECO:0000256" key="7">
    <source>
        <dbReference type="SAM" id="SignalP"/>
    </source>
</evidence>
<proteinExistence type="evidence at transcript level"/>
<dbReference type="GO" id="GO:0005833">
    <property type="term" value="C:hemoglobin complex"/>
    <property type="evidence" value="ECO:0007669"/>
    <property type="project" value="InterPro"/>
</dbReference>
<evidence type="ECO:0000256" key="3">
    <source>
        <dbReference type="ARBA" id="ARBA00022621"/>
    </source>
</evidence>
<dbReference type="GO" id="GO:0046872">
    <property type="term" value="F:metal ion binding"/>
    <property type="evidence" value="ECO:0007669"/>
    <property type="project" value="UniProtKB-KW"/>
</dbReference>
<dbReference type="Proteomes" id="UP001153620">
    <property type="component" value="Chromosome 1"/>
</dbReference>
<evidence type="ECO:0000313" key="10">
    <source>
        <dbReference type="EMBL" id="CAG9801275.1"/>
    </source>
</evidence>
<evidence type="ECO:0000313" key="11">
    <source>
        <dbReference type="Proteomes" id="UP001153620"/>
    </source>
</evidence>
<evidence type="ECO:0000313" key="9">
    <source>
        <dbReference type="EMBL" id="AHV85229.1"/>
    </source>
</evidence>
<keyword evidence="1 6" id="KW-0813">Transport</keyword>
<sequence length="159" mass="18000">MKFLVILTLCIAGAIAHCDKAPFIKASWNQVKHNEVDILYTVFKAYPEIQDRFPKFAGKDLEAIKETAEFAVHSTRIVSFMSEIVSLVGNPAVQSSIDLLLVKMANDHKARGVTKELFEKFNIAFMGYLKSHTTWDEKTENAWKVVGDEHHAIVYSILE</sequence>
<evidence type="ECO:0000256" key="2">
    <source>
        <dbReference type="ARBA" id="ARBA00022617"/>
    </source>
</evidence>
<accession>A0A158UUX1</accession>
<evidence type="ECO:0000259" key="8">
    <source>
        <dbReference type="PROSITE" id="PS01033"/>
    </source>
</evidence>
<keyword evidence="7" id="KW-0732">Signal</keyword>
<dbReference type="EMBL" id="KC993839">
    <property type="protein sequence ID" value="AHV85229.1"/>
    <property type="molecule type" value="mRNA"/>
</dbReference>
<keyword evidence="4" id="KW-0479">Metal-binding</keyword>
<dbReference type="OrthoDB" id="436496at2759"/>
<dbReference type="AlphaFoldDB" id="A0A158UUX1"/>
<dbReference type="CDD" id="cd01040">
    <property type="entry name" value="Mb-like"/>
    <property type="match status" value="1"/>
</dbReference>
<dbReference type="InterPro" id="IPR000971">
    <property type="entry name" value="Globin"/>
</dbReference>
<dbReference type="InterPro" id="IPR009050">
    <property type="entry name" value="Globin-like_sf"/>
</dbReference>
<reference evidence="10" key="3">
    <citation type="submission" date="2022-10" db="EMBL/GenBank/DDBJ databases">
        <authorList>
            <consortium name="ENA_rothamsted_submissions"/>
            <consortium name="culmorum"/>
            <person name="King R."/>
        </authorList>
    </citation>
    <scope>NUCLEOTIDE SEQUENCE</scope>
</reference>
<keyword evidence="5" id="KW-0408">Iron</keyword>
<dbReference type="InterPro" id="IPR002336">
    <property type="entry name" value="Erythrocruorin"/>
</dbReference>
<keyword evidence="11" id="KW-1185">Reference proteome</keyword>
<keyword evidence="2 6" id="KW-0349">Heme</keyword>
<dbReference type="PANTHER" id="PTHR47217">
    <property type="entry name" value="GLOBIN-LIKE PROTEIN"/>
    <property type="match status" value="1"/>
</dbReference>
<dbReference type="InterPro" id="IPR044399">
    <property type="entry name" value="Mb-like_M"/>
</dbReference>
<reference evidence="10" key="2">
    <citation type="submission" date="2022-01" db="EMBL/GenBank/DDBJ databases">
        <authorList>
            <person name="King R."/>
        </authorList>
    </citation>
    <scope>NUCLEOTIDE SEQUENCE</scope>
</reference>
<dbReference type="PRINTS" id="PR00611">
    <property type="entry name" value="ERYTHCRUORIN"/>
</dbReference>
<feature type="domain" description="Globin" evidence="8">
    <location>
        <begin position="14"/>
        <end position="159"/>
    </location>
</feature>
<dbReference type="EMBL" id="OU895877">
    <property type="protein sequence ID" value="CAG9801275.1"/>
    <property type="molecule type" value="Genomic_DNA"/>
</dbReference>
<comment type="similarity">
    <text evidence="6">Belongs to the globin family.</text>
</comment>
<dbReference type="PROSITE" id="PS01033">
    <property type="entry name" value="GLOBIN"/>
    <property type="match status" value="1"/>
</dbReference>
<reference evidence="9" key="1">
    <citation type="submission" date="2013-04" db="EMBL/GenBank/DDBJ databases">
        <title>Molecular gene characterization of monomer hemoglobin genes in Chironomus riparius (Diptera, Chironomidae) and effect analysis in response to various environmental stress conditions on gene and protein level.</title>
        <authorList>
            <person name="Park S.-Y."/>
            <person name="Choi J."/>
        </authorList>
    </citation>
    <scope>NUCLEOTIDE SEQUENCE</scope>
</reference>
<keyword evidence="3 6" id="KW-0561">Oxygen transport</keyword>
<dbReference type="Pfam" id="PF00042">
    <property type="entry name" value="Globin"/>
    <property type="match status" value="1"/>
</dbReference>
<evidence type="ECO:0000256" key="6">
    <source>
        <dbReference type="RuleBase" id="RU000356"/>
    </source>
</evidence>
<evidence type="ECO:0000256" key="5">
    <source>
        <dbReference type="ARBA" id="ARBA00023004"/>
    </source>
</evidence>
<organism evidence="9">
    <name type="scientific">Chironomus riparius</name>
    <dbReference type="NCBI Taxonomy" id="315576"/>
    <lineage>
        <taxon>Eukaryota</taxon>
        <taxon>Metazoa</taxon>
        <taxon>Ecdysozoa</taxon>
        <taxon>Arthropoda</taxon>
        <taxon>Hexapoda</taxon>
        <taxon>Insecta</taxon>
        <taxon>Pterygota</taxon>
        <taxon>Neoptera</taxon>
        <taxon>Endopterygota</taxon>
        <taxon>Diptera</taxon>
        <taxon>Nematocera</taxon>
        <taxon>Chironomoidea</taxon>
        <taxon>Chironomidae</taxon>
        <taxon>Chironominae</taxon>
        <taxon>Chironomus</taxon>
    </lineage>
</organism>
<feature type="chain" id="PRO_5040569161" evidence="7">
    <location>
        <begin position="17"/>
        <end position="159"/>
    </location>
</feature>